<gene>
    <name evidence="1" type="ORF">E2C01_021132</name>
</gene>
<dbReference type="EMBL" id="VSRR010001829">
    <property type="protein sequence ID" value="MPC27941.1"/>
    <property type="molecule type" value="Genomic_DNA"/>
</dbReference>
<organism evidence="1 2">
    <name type="scientific">Portunus trituberculatus</name>
    <name type="common">Swimming crab</name>
    <name type="synonym">Neptunus trituberculatus</name>
    <dbReference type="NCBI Taxonomy" id="210409"/>
    <lineage>
        <taxon>Eukaryota</taxon>
        <taxon>Metazoa</taxon>
        <taxon>Ecdysozoa</taxon>
        <taxon>Arthropoda</taxon>
        <taxon>Crustacea</taxon>
        <taxon>Multicrustacea</taxon>
        <taxon>Malacostraca</taxon>
        <taxon>Eumalacostraca</taxon>
        <taxon>Eucarida</taxon>
        <taxon>Decapoda</taxon>
        <taxon>Pleocyemata</taxon>
        <taxon>Brachyura</taxon>
        <taxon>Eubrachyura</taxon>
        <taxon>Portunoidea</taxon>
        <taxon>Portunidae</taxon>
        <taxon>Portuninae</taxon>
        <taxon>Portunus</taxon>
    </lineage>
</organism>
<evidence type="ECO:0000313" key="2">
    <source>
        <dbReference type="Proteomes" id="UP000324222"/>
    </source>
</evidence>
<evidence type="ECO:0000313" key="1">
    <source>
        <dbReference type="EMBL" id="MPC27941.1"/>
    </source>
</evidence>
<reference evidence="1 2" key="1">
    <citation type="submission" date="2019-05" db="EMBL/GenBank/DDBJ databases">
        <title>Another draft genome of Portunus trituberculatus and its Hox gene families provides insights of decapod evolution.</title>
        <authorList>
            <person name="Jeong J.-H."/>
            <person name="Song I."/>
            <person name="Kim S."/>
            <person name="Choi T."/>
            <person name="Kim D."/>
            <person name="Ryu S."/>
            <person name="Kim W."/>
        </authorList>
    </citation>
    <scope>NUCLEOTIDE SEQUENCE [LARGE SCALE GENOMIC DNA]</scope>
    <source>
        <tissue evidence="1">Muscle</tissue>
    </source>
</reference>
<protein>
    <submittedName>
        <fullName evidence="1">Uncharacterized protein</fullName>
    </submittedName>
</protein>
<name>A0A5B7E1U5_PORTR</name>
<keyword evidence="2" id="KW-1185">Reference proteome</keyword>
<accession>A0A5B7E1U5</accession>
<sequence length="93" mass="10446">METPTGVMTVVRLNITGRLFLSIDLSSTHLSLIDSQLLRVVVKLTPVKTKSFIPRMQRSSMSATLELYAHWTFEFCTQCPVIPLNRCDLTGSC</sequence>
<dbReference type="Proteomes" id="UP000324222">
    <property type="component" value="Unassembled WGS sequence"/>
</dbReference>
<comment type="caution">
    <text evidence="1">The sequence shown here is derived from an EMBL/GenBank/DDBJ whole genome shotgun (WGS) entry which is preliminary data.</text>
</comment>
<proteinExistence type="predicted"/>
<dbReference type="AlphaFoldDB" id="A0A5B7E1U5"/>